<dbReference type="InterPro" id="IPR051453">
    <property type="entry name" value="MBL_Glyoxalase_II"/>
</dbReference>
<dbReference type="SUPFAM" id="SSF56281">
    <property type="entry name" value="Metallo-hydrolase/oxidoreductase"/>
    <property type="match status" value="1"/>
</dbReference>
<evidence type="ECO:0000256" key="4">
    <source>
        <dbReference type="ARBA" id="ARBA00022833"/>
    </source>
</evidence>
<keyword evidence="4" id="KW-0862">Zinc</keyword>
<dbReference type="AlphaFoldDB" id="T1DFZ0"/>
<dbReference type="GO" id="GO:0016787">
    <property type="term" value="F:hydrolase activity"/>
    <property type="evidence" value="ECO:0007669"/>
    <property type="project" value="UniProtKB-KW"/>
</dbReference>
<protein>
    <submittedName>
        <fullName evidence="6">Metallo-beta-lactamase domain protein</fullName>
    </submittedName>
</protein>
<sequence length="112" mass="11584">GSAEVLAHPDLAARLPGVRPLHDGEEAYGLLARYAPGHSADMLTLVGDGFAFVGDTMFAGSLGRAMNPAAYPDLLASAREIIALPETTLLFAGHGPVTNVGMERAHNAFSVA</sequence>
<dbReference type="Pfam" id="PF00753">
    <property type="entry name" value="Lactamase_B"/>
    <property type="match status" value="1"/>
</dbReference>
<dbReference type="PANTHER" id="PTHR46233:SF3">
    <property type="entry name" value="HYDROXYACYLGLUTATHIONE HYDROLASE GLOC"/>
    <property type="match status" value="1"/>
</dbReference>
<comment type="caution">
    <text evidence="6">The sequence shown here is derived from an EMBL/GenBank/DDBJ whole genome shotgun (WGS) entry which is preliminary data.</text>
</comment>
<reference evidence="6" key="2">
    <citation type="journal article" date="2014" name="ISME J.">
        <title>Microbial stratification in low pH oxic and suboxic macroscopic growths along an acid mine drainage.</title>
        <authorList>
            <person name="Mendez-Garcia C."/>
            <person name="Mesa V."/>
            <person name="Sprenger R.R."/>
            <person name="Richter M."/>
            <person name="Diez M.S."/>
            <person name="Solano J."/>
            <person name="Bargiela R."/>
            <person name="Golyshina O.V."/>
            <person name="Manteca A."/>
            <person name="Ramos J.L."/>
            <person name="Gallego J.R."/>
            <person name="Llorente I."/>
            <person name="Martins Dos Santos V.A."/>
            <person name="Jensen O.N."/>
            <person name="Pelaez A.I."/>
            <person name="Sanchez J."/>
            <person name="Ferrer M."/>
        </authorList>
    </citation>
    <scope>NUCLEOTIDE SEQUENCE</scope>
</reference>
<dbReference type="Gene3D" id="3.60.15.10">
    <property type="entry name" value="Ribonuclease Z/Hydroxyacylglutathione hydrolase-like"/>
    <property type="match status" value="1"/>
</dbReference>
<feature type="non-terminal residue" evidence="6">
    <location>
        <position position="1"/>
    </location>
</feature>
<reference evidence="6" key="1">
    <citation type="submission" date="2013-08" db="EMBL/GenBank/DDBJ databases">
        <authorList>
            <person name="Mendez C."/>
            <person name="Richter M."/>
            <person name="Ferrer M."/>
            <person name="Sanchez J."/>
        </authorList>
    </citation>
    <scope>NUCLEOTIDE SEQUENCE</scope>
</reference>
<evidence type="ECO:0000256" key="3">
    <source>
        <dbReference type="ARBA" id="ARBA00022801"/>
    </source>
</evidence>
<dbReference type="InterPro" id="IPR036866">
    <property type="entry name" value="RibonucZ/Hydroxyglut_hydro"/>
</dbReference>
<evidence type="ECO:0000256" key="2">
    <source>
        <dbReference type="ARBA" id="ARBA00022723"/>
    </source>
</evidence>
<dbReference type="GO" id="GO:0046872">
    <property type="term" value="F:metal ion binding"/>
    <property type="evidence" value="ECO:0007669"/>
    <property type="project" value="UniProtKB-KW"/>
</dbReference>
<keyword evidence="2" id="KW-0479">Metal-binding</keyword>
<keyword evidence="3" id="KW-0378">Hydrolase</keyword>
<comment type="cofactor">
    <cofactor evidence="1">
        <name>Zn(2+)</name>
        <dbReference type="ChEBI" id="CHEBI:29105"/>
    </cofactor>
</comment>
<evidence type="ECO:0000313" key="6">
    <source>
        <dbReference type="EMBL" id="EQD80239.1"/>
    </source>
</evidence>
<gene>
    <name evidence="6" type="ORF">B1A_01098</name>
</gene>
<dbReference type="InterPro" id="IPR001279">
    <property type="entry name" value="Metallo-B-lactamas"/>
</dbReference>
<accession>T1DFZ0</accession>
<name>T1DFZ0_9ZZZZ</name>
<evidence type="ECO:0000256" key="1">
    <source>
        <dbReference type="ARBA" id="ARBA00001947"/>
    </source>
</evidence>
<dbReference type="PANTHER" id="PTHR46233">
    <property type="entry name" value="HYDROXYACYLGLUTATHIONE HYDROLASE GLOC"/>
    <property type="match status" value="1"/>
</dbReference>
<feature type="domain" description="Metallo-beta-lactamase" evidence="5">
    <location>
        <begin position="22"/>
        <end position="94"/>
    </location>
</feature>
<organism evidence="6">
    <name type="scientific">mine drainage metagenome</name>
    <dbReference type="NCBI Taxonomy" id="410659"/>
    <lineage>
        <taxon>unclassified sequences</taxon>
        <taxon>metagenomes</taxon>
        <taxon>ecological metagenomes</taxon>
    </lineage>
</organism>
<evidence type="ECO:0000259" key="5">
    <source>
        <dbReference type="Pfam" id="PF00753"/>
    </source>
</evidence>
<proteinExistence type="predicted"/>
<dbReference type="EMBL" id="AUZX01000832">
    <property type="protein sequence ID" value="EQD80239.1"/>
    <property type="molecule type" value="Genomic_DNA"/>
</dbReference>